<reference evidence="3" key="1">
    <citation type="journal article" date="2019" name="Int. J. Syst. Evol. Microbiol.">
        <title>The Global Catalogue of Microorganisms (GCM) 10K type strain sequencing project: providing services to taxonomists for standard genome sequencing and annotation.</title>
        <authorList>
            <consortium name="The Broad Institute Genomics Platform"/>
            <consortium name="The Broad Institute Genome Sequencing Center for Infectious Disease"/>
            <person name="Wu L."/>
            <person name="Ma J."/>
        </authorList>
    </citation>
    <scope>NUCLEOTIDE SEQUENCE [LARGE SCALE GENOMIC DNA]</scope>
    <source>
        <strain evidence="3">KCTC 42911</strain>
    </source>
</reference>
<dbReference type="Proteomes" id="UP001595629">
    <property type="component" value="Unassembled WGS sequence"/>
</dbReference>
<protein>
    <submittedName>
        <fullName evidence="2">Uncharacterized protein</fullName>
    </submittedName>
</protein>
<gene>
    <name evidence="2" type="ORF">ACFORG_01260</name>
</gene>
<sequence>MAKKEHSTNVLTRNPKRPAARHYRGRVGTGFDADEGLGFDQVKKAAFEIRDALEGIGLQSAAMVTGGKAST</sequence>
<comment type="caution">
    <text evidence="2">The sequence shown here is derived from an EMBL/GenBank/DDBJ whole genome shotgun (WGS) entry which is preliminary data.</text>
</comment>
<organism evidence="2 3">
    <name type="scientific">Lutimaribacter marinistellae</name>
    <dbReference type="NCBI Taxonomy" id="1820329"/>
    <lineage>
        <taxon>Bacteria</taxon>
        <taxon>Pseudomonadati</taxon>
        <taxon>Pseudomonadota</taxon>
        <taxon>Alphaproteobacteria</taxon>
        <taxon>Rhodobacterales</taxon>
        <taxon>Roseobacteraceae</taxon>
        <taxon>Lutimaribacter</taxon>
    </lineage>
</organism>
<dbReference type="Gene3D" id="3.90.920.10">
    <property type="entry name" value="DNA primase, PRIM domain"/>
    <property type="match status" value="1"/>
</dbReference>
<dbReference type="EMBL" id="JBHRXI010000001">
    <property type="protein sequence ID" value="MFC3612375.1"/>
    <property type="molecule type" value="Genomic_DNA"/>
</dbReference>
<evidence type="ECO:0000256" key="1">
    <source>
        <dbReference type="SAM" id="MobiDB-lite"/>
    </source>
</evidence>
<keyword evidence="3" id="KW-1185">Reference proteome</keyword>
<feature type="compositionally biased region" description="Basic residues" evidence="1">
    <location>
        <begin position="14"/>
        <end position="25"/>
    </location>
</feature>
<evidence type="ECO:0000313" key="2">
    <source>
        <dbReference type="EMBL" id="MFC3612375.1"/>
    </source>
</evidence>
<accession>A0ABV7TB12</accession>
<proteinExistence type="predicted"/>
<name>A0ABV7TB12_9RHOB</name>
<feature type="region of interest" description="Disordered" evidence="1">
    <location>
        <begin position="1"/>
        <end position="27"/>
    </location>
</feature>
<dbReference type="RefSeq" id="WP_386733559.1">
    <property type="nucleotide sequence ID" value="NZ_JBHRXI010000001.1"/>
</dbReference>
<evidence type="ECO:0000313" key="3">
    <source>
        <dbReference type="Proteomes" id="UP001595629"/>
    </source>
</evidence>